<organism evidence="7 8">
    <name type="scientific">Diacronema lutheri</name>
    <name type="common">Unicellular marine alga</name>
    <name type="synonym">Monochrysis lutheri</name>
    <dbReference type="NCBI Taxonomy" id="2081491"/>
    <lineage>
        <taxon>Eukaryota</taxon>
        <taxon>Haptista</taxon>
        <taxon>Haptophyta</taxon>
        <taxon>Pavlovophyceae</taxon>
        <taxon>Pavlovales</taxon>
        <taxon>Pavlovaceae</taxon>
        <taxon>Diacronema</taxon>
    </lineage>
</organism>
<dbReference type="Pfam" id="PF13535">
    <property type="entry name" value="ATP-grasp_4"/>
    <property type="match status" value="1"/>
</dbReference>
<dbReference type="InterPro" id="IPR041472">
    <property type="entry name" value="BL00235/CARNS1_N"/>
</dbReference>
<comment type="caution">
    <text evidence="7">The sequence shown here is derived from an EMBL/GenBank/DDBJ whole genome shotgun (WGS) entry which is preliminary data.</text>
</comment>
<dbReference type="Gene3D" id="3.30.470.20">
    <property type="entry name" value="ATP-grasp fold, B domain"/>
    <property type="match status" value="1"/>
</dbReference>
<dbReference type="AlphaFoldDB" id="A0A8J5XT64"/>
<proteinExistence type="predicted"/>
<dbReference type="PANTHER" id="PTHR43585:SF2">
    <property type="entry name" value="ATP-GRASP ENZYME FSQD"/>
    <property type="match status" value="1"/>
</dbReference>
<evidence type="ECO:0000256" key="4">
    <source>
        <dbReference type="PROSITE-ProRule" id="PRU00409"/>
    </source>
</evidence>
<dbReference type="PROSITE" id="PS50975">
    <property type="entry name" value="ATP_GRASP"/>
    <property type="match status" value="1"/>
</dbReference>
<dbReference type="Pfam" id="PF18130">
    <property type="entry name" value="ATPgrasp_N"/>
    <property type="match status" value="1"/>
</dbReference>
<dbReference type="Proteomes" id="UP000751190">
    <property type="component" value="Unassembled WGS sequence"/>
</dbReference>
<dbReference type="OrthoDB" id="434648at2759"/>
<dbReference type="InterPro" id="IPR011761">
    <property type="entry name" value="ATP-grasp"/>
</dbReference>
<keyword evidence="1" id="KW-0436">Ligase</keyword>
<accession>A0A8J5XT64</accession>
<evidence type="ECO:0000256" key="3">
    <source>
        <dbReference type="ARBA" id="ARBA00022840"/>
    </source>
</evidence>
<evidence type="ECO:0000256" key="2">
    <source>
        <dbReference type="ARBA" id="ARBA00022741"/>
    </source>
</evidence>
<evidence type="ECO:0000259" key="6">
    <source>
        <dbReference type="PROSITE" id="PS50975"/>
    </source>
</evidence>
<dbReference type="OMA" id="WAQGTEM"/>
<keyword evidence="3 4" id="KW-0067">ATP-binding</keyword>
<feature type="domain" description="ATP-grasp" evidence="6">
    <location>
        <begin position="255"/>
        <end position="486"/>
    </location>
</feature>
<dbReference type="EMBL" id="JAGTXO010000005">
    <property type="protein sequence ID" value="KAG8468042.1"/>
    <property type="molecule type" value="Genomic_DNA"/>
</dbReference>
<dbReference type="GO" id="GO:0016874">
    <property type="term" value="F:ligase activity"/>
    <property type="evidence" value="ECO:0007669"/>
    <property type="project" value="UniProtKB-KW"/>
</dbReference>
<reference evidence="7" key="1">
    <citation type="submission" date="2021-05" db="EMBL/GenBank/DDBJ databases">
        <title>The genome of the haptophyte Pavlova lutheri (Diacronema luteri, Pavlovales) - a model for lipid biosynthesis in eukaryotic algae.</title>
        <authorList>
            <person name="Hulatt C.J."/>
            <person name="Posewitz M.C."/>
        </authorList>
    </citation>
    <scope>NUCLEOTIDE SEQUENCE</scope>
    <source>
        <strain evidence="7">NIVA-4/92</strain>
    </source>
</reference>
<keyword evidence="8" id="KW-1185">Reference proteome</keyword>
<keyword evidence="2 4" id="KW-0547">Nucleotide-binding</keyword>
<evidence type="ECO:0000256" key="1">
    <source>
        <dbReference type="ARBA" id="ARBA00022598"/>
    </source>
</evidence>
<evidence type="ECO:0000313" key="8">
    <source>
        <dbReference type="Proteomes" id="UP000751190"/>
    </source>
</evidence>
<protein>
    <recommendedName>
        <fullName evidence="6">ATP-grasp domain-containing protein</fullName>
    </recommendedName>
</protein>
<evidence type="ECO:0000256" key="5">
    <source>
        <dbReference type="SAM" id="MobiDB-lite"/>
    </source>
</evidence>
<evidence type="ECO:0000313" key="7">
    <source>
        <dbReference type="EMBL" id="KAG8468042.1"/>
    </source>
</evidence>
<sequence>MSTGSNMDVLDGAAGSGLRPRPTPQRPRSKTEKPPHAHAAASLLKRRQSFSHAGQHQQGYLLESSEITEVSAKHFIIEQLLSSPGSLPPPLSTEQVQRNADTMDHSYIKKIPQSLITAPGPDGQLLRKGLLSGATIVFFTPGYEGKRFIYEHAKELGVSTVIIDAAGSWAERLVAEGVIKKFIALNMEQDSEMVLSDALAAIHALKDDPLTGTPIGITTFSELSVPLVARLCNILGLPSSSAEAVDVARNKHTTRRAMKDAGLATVANSLIKTETDIPEAVKAVGFPAVLKPISGAASLGVKKVYDEAGLYAGFAEVKAEMENTIVTSGALVKGSPSEANLEVAMMNHAPAAAEKPQHHLPDVVFMLEEYLDGAEVDVDIVLYGGEAQYTVVVDNGPTIEPYFNETWGLCPSRLPEAQQAELRELGVASLKACGFTQGVFHVELKYTSRGPRLIEINARMGGGQVRETHRRVYGVDLVEETLFACVGIPCRPHKADPPLCHLAYNYVNAQRSGRVTDMTAVRKLDALPNVVYAKPLVKEGDVIVGPEEGMPTWIADIMVSTQEAEQALQTVLHLSESLMIGTEPVKSTS</sequence>
<dbReference type="SUPFAM" id="SSF56059">
    <property type="entry name" value="Glutathione synthetase ATP-binding domain-like"/>
    <property type="match status" value="1"/>
</dbReference>
<feature type="region of interest" description="Disordered" evidence="5">
    <location>
        <begin position="1"/>
        <end position="40"/>
    </location>
</feature>
<gene>
    <name evidence="7" type="ORF">KFE25_007094</name>
</gene>
<name>A0A8J5XT64_DIALT</name>
<dbReference type="Gene3D" id="3.40.50.20">
    <property type="match status" value="1"/>
</dbReference>
<dbReference type="PANTHER" id="PTHR43585">
    <property type="entry name" value="FUMIPYRROLE BIOSYNTHESIS PROTEIN C"/>
    <property type="match status" value="1"/>
</dbReference>
<dbReference type="GO" id="GO:0005524">
    <property type="term" value="F:ATP binding"/>
    <property type="evidence" value="ECO:0007669"/>
    <property type="project" value="UniProtKB-UniRule"/>
</dbReference>
<dbReference type="GO" id="GO:0046872">
    <property type="term" value="F:metal ion binding"/>
    <property type="evidence" value="ECO:0007669"/>
    <property type="project" value="InterPro"/>
</dbReference>
<dbReference type="InterPro" id="IPR052032">
    <property type="entry name" value="ATP-dep_AA_Ligase"/>
</dbReference>